<organism evidence="3 4">
    <name type="scientific">Rodentolepis nana</name>
    <name type="common">Dwarf tapeworm</name>
    <name type="synonym">Hymenolepis nana</name>
    <dbReference type="NCBI Taxonomy" id="102285"/>
    <lineage>
        <taxon>Eukaryota</taxon>
        <taxon>Metazoa</taxon>
        <taxon>Spiralia</taxon>
        <taxon>Lophotrochozoa</taxon>
        <taxon>Platyhelminthes</taxon>
        <taxon>Cestoda</taxon>
        <taxon>Eucestoda</taxon>
        <taxon>Cyclophyllidea</taxon>
        <taxon>Hymenolepididae</taxon>
        <taxon>Rodentolepis</taxon>
    </lineage>
</organism>
<sequence>MERLEIRLDQLRQENAHLRQENNEWRNKYDILEKSLGDLQAEYASLCRVSQTSSGGSSGDSSSSSSLNQSSLLSPSATTAEHGVLPKSSKQQTSALPLQQSLLSTTSSSRFSNVTSKISLLRKSQHPTDRIVLQKPITGNTGGVSLLGSGSRFLPVIGSSGSNVTLSCGVRKKVTTSLFILACLFAINCSVIPFGQLSSPSSVVAIASEYDNPILKPSITSRVLFSVPVTSGNLSEATAAGQQARKNSTNITPVSDKPSVNVTAAVVTEIGRCHPDEVIDLMNQQVRP</sequence>
<feature type="coiled-coil region" evidence="1">
    <location>
        <begin position="1"/>
        <end position="42"/>
    </location>
</feature>
<feature type="compositionally biased region" description="Low complexity" evidence="2">
    <location>
        <begin position="50"/>
        <end position="76"/>
    </location>
</feature>
<evidence type="ECO:0000313" key="4">
    <source>
        <dbReference type="Proteomes" id="UP000278807"/>
    </source>
</evidence>
<dbReference type="EMBL" id="UZAE01003804">
    <property type="protein sequence ID" value="VDO00760.1"/>
    <property type="molecule type" value="Genomic_DNA"/>
</dbReference>
<reference evidence="3 4" key="1">
    <citation type="submission" date="2018-11" db="EMBL/GenBank/DDBJ databases">
        <authorList>
            <consortium name="Pathogen Informatics"/>
        </authorList>
    </citation>
    <scope>NUCLEOTIDE SEQUENCE [LARGE SCALE GENOMIC DNA]</scope>
</reference>
<gene>
    <name evidence="3" type="ORF">HNAJ_LOCUS4900</name>
</gene>
<feature type="region of interest" description="Disordered" evidence="2">
    <location>
        <begin position="50"/>
        <end position="93"/>
    </location>
</feature>
<evidence type="ECO:0000256" key="2">
    <source>
        <dbReference type="SAM" id="MobiDB-lite"/>
    </source>
</evidence>
<dbReference type="Proteomes" id="UP000278807">
    <property type="component" value="Unassembled WGS sequence"/>
</dbReference>
<dbReference type="OrthoDB" id="644067at2759"/>
<name>A0A3P7RVL5_RODNA</name>
<keyword evidence="1" id="KW-0175">Coiled coil</keyword>
<accession>A0A3P7RVL5</accession>
<evidence type="ECO:0000313" key="3">
    <source>
        <dbReference type="EMBL" id="VDO00760.1"/>
    </source>
</evidence>
<keyword evidence="4" id="KW-1185">Reference proteome</keyword>
<proteinExistence type="predicted"/>
<evidence type="ECO:0000256" key="1">
    <source>
        <dbReference type="SAM" id="Coils"/>
    </source>
</evidence>
<dbReference type="AlphaFoldDB" id="A0A3P7RVL5"/>
<protein>
    <submittedName>
        <fullName evidence="3">Uncharacterized protein</fullName>
    </submittedName>
</protein>